<evidence type="ECO:0000313" key="2">
    <source>
        <dbReference type="Proteomes" id="UP000324058"/>
    </source>
</evidence>
<evidence type="ECO:0000313" key="1">
    <source>
        <dbReference type="EMBL" id="TYK99211.1"/>
    </source>
</evidence>
<sequence length="70" mass="8219">MNKDFNNFAQSLSNGKTEEILEVIEYHYNRYAKESEGGSVNLEKLILSSSYFAALEMVRHYHEWLQQSDD</sequence>
<proteinExistence type="predicted"/>
<gene>
    <name evidence="1" type="ORF">E0F66_07510</name>
</gene>
<dbReference type="EMBL" id="SJLL01000007">
    <property type="protein sequence ID" value="TYK99211.1"/>
    <property type="molecule type" value="Genomic_DNA"/>
</dbReference>
<name>A0A5S4TJF5_STRPY</name>
<organism evidence="1 2">
    <name type="scientific">Streptococcus pyogenes</name>
    <dbReference type="NCBI Taxonomy" id="1314"/>
    <lineage>
        <taxon>Bacteria</taxon>
        <taxon>Bacillati</taxon>
        <taxon>Bacillota</taxon>
        <taxon>Bacilli</taxon>
        <taxon>Lactobacillales</taxon>
        <taxon>Streptococcaceae</taxon>
        <taxon>Streptococcus</taxon>
    </lineage>
</organism>
<dbReference type="AlphaFoldDB" id="A0A5S4TJF5"/>
<accession>A0A5S4TJF5</accession>
<reference evidence="1 2" key="1">
    <citation type="submission" date="2019-02" db="EMBL/GenBank/DDBJ databases">
        <title>Novel genomic isolates of S. pyogenes and S. dysgalactiae subsp. equisimilis associated to necrotising fasciitis (NSTI).</title>
        <authorList>
            <person name="Barrantes I."/>
        </authorList>
    </citation>
    <scope>NUCLEOTIDE SEQUENCE [LARGE SCALE GENOMIC DNA]</scope>
    <source>
        <strain evidence="1 2">SPY2028</strain>
    </source>
</reference>
<protein>
    <submittedName>
        <fullName evidence="1">Uncharacterized protein</fullName>
    </submittedName>
</protein>
<dbReference type="Proteomes" id="UP000324058">
    <property type="component" value="Unassembled WGS sequence"/>
</dbReference>
<dbReference type="RefSeq" id="WP_002988336.1">
    <property type="nucleotide sequence ID" value="NZ_BTGW01000004.1"/>
</dbReference>
<comment type="caution">
    <text evidence="1">The sequence shown here is derived from an EMBL/GenBank/DDBJ whole genome shotgun (WGS) entry which is preliminary data.</text>
</comment>